<evidence type="ECO:0000259" key="2">
    <source>
        <dbReference type="PROSITE" id="PS50033"/>
    </source>
</evidence>
<gene>
    <name evidence="3" type="ORF">IT41_12105</name>
    <name evidence="4" type="ORF">SAMN04487972_103190</name>
</gene>
<dbReference type="InterPro" id="IPR001012">
    <property type="entry name" value="UBX_dom"/>
</dbReference>
<dbReference type="SUPFAM" id="SSF52743">
    <property type="entry name" value="Subtilisin-like"/>
    <property type="match status" value="1"/>
</dbReference>
<accession>A0A099F1C2</accession>
<dbReference type="PROSITE" id="PS50033">
    <property type="entry name" value="UBX"/>
    <property type="match status" value="1"/>
</dbReference>
<evidence type="ECO:0000313" key="6">
    <source>
        <dbReference type="Proteomes" id="UP000182312"/>
    </source>
</evidence>
<feature type="region of interest" description="Disordered" evidence="1">
    <location>
        <begin position="368"/>
        <end position="392"/>
    </location>
</feature>
<dbReference type="Gene3D" id="2.60.120.1290">
    <property type="match status" value="1"/>
</dbReference>
<dbReference type="Proteomes" id="UP000029846">
    <property type="component" value="Unassembled WGS sequence"/>
</dbReference>
<reference evidence="3 5" key="1">
    <citation type="submission" date="2014-09" db="EMBL/GenBank/DDBJ databases">
        <authorList>
            <person name="McGinnis J.M."/>
            <person name="Wolfgang W.J."/>
        </authorList>
    </citation>
    <scope>NUCLEOTIDE SEQUENCE [LARGE SCALE GENOMIC DNA]</scope>
    <source>
        <strain evidence="3 5">JCM 14014</strain>
    </source>
</reference>
<reference evidence="3 5" key="2">
    <citation type="submission" date="2014-10" db="EMBL/GenBank/DDBJ databases">
        <title>Paracoccus sanguinis sp. nov., isolated from clinical specimens of New York State patients.</title>
        <authorList>
            <person name="Mingle L.A."/>
            <person name="Cole J.A."/>
            <person name="Lapierre P."/>
            <person name="Musser K.A."/>
        </authorList>
    </citation>
    <scope>NUCLEOTIDE SEQUENCE [LARGE SCALE GENOMIC DNA]</scope>
    <source>
        <strain evidence="3 5">JCM 14014</strain>
    </source>
</reference>
<dbReference type="RefSeq" id="WP_036741509.1">
    <property type="nucleotide sequence ID" value="NZ_FOJO01000003.1"/>
</dbReference>
<keyword evidence="5" id="KW-1185">Reference proteome</keyword>
<feature type="domain" description="UBX" evidence="2">
    <location>
        <begin position="304"/>
        <end position="330"/>
    </location>
</feature>
<feature type="compositionally biased region" description="Pro residues" evidence="1">
    <location>
        <begin position="371"/>
        <end position="386"/>
    </location>
</feature>
<dbReference type="GO" id="GO:0004252">
    <property type="term" value="F:serine-type endopeptidase activity"/>
    <property type="evidence" value="ECO:0007669"/>
    <property type="project" value="InterPro"/>
</dbReference>
<reference evidence="4 6" key="3">
    <citation type="submission" date="2016-10" db="EMBL/GenBank/DDBJ databases">
        <authorList>
            <person name="de Groot N.N."/>
        </authorList>
    </citation>
    <scope>NUCLEOTIDE SEQUENCE [LARGE SCALE GENOMIC DNA]</scope>
    <source>
        <strain evidence="4 6">CGMCC 1.6117</strain>
    </source>
</reference>
<dbReference type="EMBL" id="JRKN01000015">
    <property type="protein sequence ID" value="KGJ04038.1"/>
    <property type="molecule type" value="Genomic_DNA"/>
</dbReference>
<proteinExistence type="predicted"/>
<organism evidence="3 5">
    <name type="scientific">Paracoccus halophilus</name>
    <dbReference type="NCBI Taxonomy" id="376733"/>
    <lineage>
        <taxon>Bacteria</taxon>
        <taxon>Pseudomonadati</taxon>
        <taxon>Pseudomonadota</taxon>
        <taxon>Alphaproteobacteria</taxon>
        <taxon>Rhodobacterales</taxon>
        <taxon>Paracoccaceae</taxon>
        <taxon>Paracoccus</taxon>
    </lineage>
</organism>
<dbReference type="eggNOG" id="COG1404">
    <property type="taxonomic scope" value="Bacteria"/>
</dbReference>
<dbReference type="STRING" id="376733.SAMN04487972_103190"/>
<evidence type="ECO:0000313" key="5">
    <source>
        <dbReference type="Proteomes" id="UP000029846"/>
    </source>
</evidence>
<evidence type="ECO:0000313" key="4">
    <source>
        <dbReference type="EMBL" id="SFA44304.1"/>
    </source>
</evidence>
<name>A0A099F1C2_9RHOB</name>
<dbReference type="GO" id="GO:0006508">
    <property type="term" value="P:proteolysis"/>
    <property type="evidence" value="ECO:0007669"/>
    <property type="project" value="InterPro"/>
</dbReference>
<dbReference type="Proteomes" id="UP000182312">
    <property type="component" value="Unassembled WGS sequence"/>
</dbReference>
<dbReference type="EMBL" id="FOJO01000003">
    <property type="protein sequence ID" value="SFA44304.1"/>
    <property type="molecule type" value="Genomic_DNA"/>
</dbReference>
<evidence type="ECO:0000256" key="1">
    <source>
        <dbReference type="SAM" id="MobiDB-lite"/>
    </source>
</evidence>
<protein>
    <submittedName>
        <fullName evidence="4">Subtilase family protein</fullName>
    </submittedName>
</protein>
<dbReference type="AlphaFoldDB" id="A0A099F1C2"/>
<dbReference type="Gene3D" id="3.40.50.200">
    <property type="entry name" value="Peptidase S8/S53 domain"/>
    <property type="match status" value="1"/>
</dbReference>
<dbReference type="InterPro" id="IPR036852">
    <property type="entry name" value="Peptidase_S8/S53_dom_sf"/>
</dbReference>
<evidence type="ECO:0000313" key="3">
    <source>
        <dbReference type="EMBL" id="KGJ04038.1"/>
    </source>
</evidence>
<sequence>MIVQRTFDAYGELVERLGLFAPPDDERPMDLGTHEGLLSPQAIPADPAACCIVGVIDHAIPFAHRLLTCASGHSRVASVWMQDAPTVRRRPDIAFGQDLHGTEIDFLRGLGGSGRKRSAEEIYRLLGLIDPARRNGRWFLHQYSHGAAVAGMAAGFDPGDARGLAHPLIGVSLPDWALEQTSGSSMPYLIQASVIYIISRARMLVQQFSQAAGRELRLPLVINISLGVTAGPRDGTSLIEMLQDSISLDPPPGLGPVHFVLSIGNTRQERLNAVMKQGDKIAWQILPDDFTASECQFWSQPHAPGQDAIRLRLTLPDGRRVVSRFDPPEPGRAQLARIRDRHGHELARLVLQGRAEQGGRMRQSLSVIVPPSVPPRPSPGQPPVPGRPTTAPPGQWKLKLAGGPPGDCDVVIQRDDRLPGFPPAGRQSYLDDPDYTIWLPDGQWPGPDPVPADAMIRRNGTCNAYAWGDRQIRCGAALGSTKEKLARFSPYSSLLRDGMAGDLVAPGDCGMARRGVLAPGMTDGAMQLVSGTSIATPQLTRWLAGQLAAGAGFATRDQVIAAARAARPGWPDPPRVDPELPWQIRE</sequence>